<dbReference type="PANTHER" id="PTHR11133">
    <property type="entry name" value="SACCHAROPINE DEHYDROGENASE"/>
    <property type="match status" value="1"/>
</dbReference>
<dbReference type="GO" id="GO:0004753">
    <property type="term" value="F:saccharopine dehydrogenase activity"/>
    <property type="evidence" value="ECO:0007669"/>
    <property type="project" value="TreeGrafter"/>
</dbReference>
<dbReference type="Pfam" id="PF16653">
    <property type="entry name" value="Sacchrp_dh_C"/>
    <property type="match status" value="1"/>
</dbReference>
<reference evidence="4" key="2">
    <citation type="submission" date="2019-06" db="EMBL/GenBank/DDBJ databases">
        <title>Genomics analysis of Aphanomyces spp. identifies a new class of oomycete effector associated with host adaptation.</title>
        <authorList>
            <person name="Gaulin E."/>
        </authorList>
    </citation>
    <scope>NUCLEOTIDE SEQUENCE</scope>
    <source>
        <strain evidence="4">CBS 578.67</strain>
    </source>
</reference>
<dbReference type="InterPro" id="IPR005097">
    <property type="entry name" value="Sacchrp_dh_NADP-bd"/>
</dbReference>
<proteinExistence type="predicted"/>
<dbReference type="Pfam" id="PF03435">
    <property type="entry name" value="Sacchrp_dh_NADP"/>
    <property type="match status" value="1"/>
</dbReference>
<dbReference type="InterPro" id="IPR051168">
    <property type="entry name" value="AASS"/>
</dbReference>
<evidence type="ECO:0000256" key="1">
    <source>
        <dbReference type="ARBA" id="ARBA00023002"/>
    </source>
</evidence>
<evidence type="ECO:0000313" key="6">
    <source>
        <dbReference type="Proteomes" id="UP000332933"/>
    </source>
</evidence>
<accession>A0A485KJ34</accession>
<feature type="domain" description="Saccharopine dehydrogenase-like C-terminal" evidence="3">
    <location>
        <begin position="149"/>
        <end position="439"/>
    </location>
</feature>
<dbReference type="OrthoDB" id="10059875at2759"/>
<dbReference type="InterPro" id="IPR032095">
    <property type="entry name" value="Sacchrp_dh-like_C"/>
</dbReference>
<evidence type="ECO:0000313" key="5">
    <source>
        <dbReference type="EMBL" id="VFT84866.1"/>
    </source>
</evidence>
<dbReference type="EMBL" id="CAADRA010005028">
    <property type="protein sequence ID" value="VFT84866.1"/>
    <property type="molecule type" value="Genomic_DNA"/>
</dbReference>
<gene>
    <name evidence="5" type="primary">Aste57867_7973</name>
    <name evidence="4" type="ORF">As57867_007943</name>
    <name evidence="5" type="ORF">ASTE57867_7973</name>
</gene>
<protein>
    <submittedName>
        <fullName evidence="5">Aste57867_7973 protein</fullName>
    </submittedName>
</protein>
<dbReference type="Gene3D" id="3.30.360.10">
    <property type="entry name" value="Dihydrodipicolinate Reductase, domain 2"/>
    <property type="match status" value="1"/>
</dbReference>
<feature type="domain" description="Saccharopine dehydrogenase NADP binding" evidence="2">
    <location>
        <begin position="19"/>
        <end position="142"/>
    </location>
</feature>
<dbReference type="InterPro" id="IPR036291">
    <property type="entry name" value="NAD(P)-bd_dom_sf"/>
</dbReference>
<dbReference type="Proteomes" id="UP000332933">
    <property type="component" value="Unassembled WGS sequence"/>
</dbReference>
<keyword evidence="6" id="KW-1185">Reference proteome</keyword>
<dbReference type="GO" id="GO:0019878">
    <property type="term" value="P:lysine biosynthetic process via aminoadipic acid"/>
    <property type="evidence" value="ECO:0007669"/>
    <property type="project" value="TreeGrafter"/>
</dbReference>
<reference evidence="5 6" key="1">
    <citation type="submission" date="2019-03" db="EMBL/GenBank/DDBJ databases">
        <authorList>
            <person name="Gaulin E."/>
            <person name="Dumas B."/>
        </authorList>
    </citation>
    <scope>NUCLEOTIDE SEQUENCE [LARGE SCALE GENOMIC DNA]</scope>
    <source>
        <strain evidence="5">CBS 568.67</strain>
    </source>
</reference>
<dbReference type="SUPFAM" id="SSF51735">
    <property type="entry name" value="NAD(P)-binding Rossmann-fold domains"/>
    <property type="match status" value="1"/>
</dbReference>
<dbReference type="Gene3D" id="3.40.50.720">
    <property type="entry name" value="NAD(P)-binding Rossmann-like Domain"/>
    <property type="match status" value="2"/>
</dbReference>
<organism evidence="5 6">
    <name type="scientific">Aphanomyces stellatus</name>
    <dbReference type="NCBI Taxonomy" id="120398"/>
    <lineage>
        <taxon>Eukaryota</taxon>
        <taxon>Sar</taxon>
        <taxon>Stramenopiles</taxon>
        <taxon>Oomycota</taxon>
        <taxon>Saprolegniomycetes</taxon>
        <taxon>Saprolegniales</taxon>
        <taxon>Verrucalvaceae</taxon>
        <taxon>Aphanomyces</taxon>
    </lineage>
</organism>
<dbReference type="PANTHER" id="PTHR11133:SF22">
    <property type="entry name" value="ALPHA-AMINOADIPIC SEMIALDEHYDE SYNTHASE, MITOCHONDRIAL"/>
    <property type="match status" value="1"/>
</dbReference>
<sequence length="456" mass="48056">MDSGATTIADDSGSERTGVACFGSGRVAYPLVELITRDTLTPLTLVSDDAAQLALFADRIGRLNRANLTTHTMTVTDSKASLAAVTSFLQQASFACVVALVPEDAQYTIARACVATKTPLVTASYVSPRIRQLDQAAKDAGIPLLCECGLDPGIDHMGAMSMIDSIKATTVGTIRRFSSVCGGLPAPEAADNPIGYKFTWSPLGALRALQRPAQYKDNGRLISIPGPEMLSHAVAVRTIPALALEQLPNGNALPYAALYGIPDVPSIFRGTFRYQGFSAIMRDCVTLGLLDDKPQKELFHGVTTWAALATPQTSPETVAFLTWLGDMPARERATSSSPLLAFAAILEATLVLQPDERDLVVLTHRVDVDLPDGSTDVHSATLLGYGDKDATFMARSVGLAAGIAVQLVAAGSVVRSGILAPTTADIYKPALAALATEGIVFVEKVQRIATATTAKL</sequence>
<name>A0A485KJ34_9STRA</name>
<dbReference type="AlphaFoldDB" id="A0A485KJ34"/>
<dbReference type="GO" id="GO:0005737">
    <property type="term" value="C:cytoplasm"/>
    <property type="evidence" value="ECO:0007669"/>
    <property type="project" value="TreeGrafter"/>
</dbReference>
<dbReference type="SUPFAM" id="SSF55347">
    <property type="entry name" value="Glyceraldehyde-3-phosphate dehydrogenase-like, C-terminal domain"/>
    <property type="match status" value="1"/>
</dbReference>
<evidence type="ECO:0000313" key="4">
    <source>
        <dbReference type="EMBL" id="KAF0701600.1"/>
    </source>
</evidence>
<evidence type="ECO:0000259" key="2">
    <source>
        <dbReference type="Pfam" id="PF03435"/>
    </source>
</evidence>
<dbReference type="EMBL" id="VJMH01005007">
    <property type="protein sequence ID" value="KAF0701600.1"/>
    <property type="molecule type" value="Genomic_DNA"/>
</dbReference>
<keyword evidence="1" id="KW-0560">Oxidoreductase</keyword>
<evidence type="ECO:0000259" key="3">
    <source>
        <dbReference type="Pfam" id="PF16653"/>
    </source>
</evidence>